<name>K1RVA6_9ZZZZ</name>
<evidence type="ECO:0000259" key="2">
    <source>
        <dbReference type="PROSITE" id="PS51900"/>
    </source>
</evidence>
<organism evidence="3">
    <name type="scientific">human gut metagenome</name>
    <dbReference type="NCBI Taxonomy" id="408170"/>
    <lineage>
        <taxon>unclassified sequences</taxon>
        <taxon>metagenomes</taxon>
        <taxon>organismal metagenomes</taxon>
    </lineage>
</organism>
<feature type="domain" description="Core-binding (CB)" evidence="2">
    <location>
        <begin position="65"/>
        <end position="139"/>
    </location>
</feature>
<dbReference type="Pfam" id="PF14659">
    <property type="entry name" value="Phage_int_SAM_3"/>
    <property type="match status" value="1"/>
</dbReference>
<evidence type="ECO:0000313" key="3">
    <source>
        <dbReference type="EMBL" id="EKC49298.1"/>
    </source>
</evidence>
<dbReference type="PROSITE" id="PS51900">
    <property type="entry name" value="CB"/>
    <property type="match status" value="1"/>
</dbReference>
<dbReference type="InterPro" id="IPR011010">
    <property type="entry name" value="DNA_brk_join_enz"/>
</dbReference>
<dbReference type="GO" id="GO:0003677">
    <property type="term" value="F:DNA binding"/>
    <property type="evidence" value="ECO:0007669"/>
    <property type="project" value="UniProtKB-KW"/>
</dbReference>
<dbReference type="InterPro" id="IPR044068">
    <property type="entry name" value="CB"/>
</dbReference>
<evidence type="ECO:0000256" key="1">
    <source>
        <dbReference type="ARBA" id="ARBA00023125"/>
    </source>
</evidence>
<reference evidence="3" key="1">
    <citation type="journal article" date="2013" name="Environ. Microbiol.">
        <title>Microbiota from the distal guts of lean and obese adolescents exhibit partial functional redundancy besides clear differences in community structure.</title>
        <authorList>
            <person name="Ferrer M."/>
            <person name="Ruiz A."/>
            <person name="Lanza F."/>
            <person name="Haange S.B."/>
            <person name="Oberbach A."/>
            <person name="Till H."/>
            <person name="Bargiela R."/>
            <person name="Campoy C."/>
            <person name="Segura M.T."/>
            <person name="Richter M."/>
            <person name="von Bergen M."/>
            <person name="Seifert J."/>
            <person name="Suarez A."/>
        </authorList>
    </citation>
    <scope>NUCLEOTIDE SEQUENCE</scope>
</reference>
<accession>K1RVA6</accession>
<dbReference type="SUPFAM" id="SSF56349">
    <property type="entry name" value="DNA breaking-rejoining enzymes"/>
    <property type="match status" value="1"/>
</dbReference>
<dbReference type="InterPro" id="IPR010998">
    <property type="entry name" value="Integrase_recombinase_N"/>
</dbReference>
<gene>
    <name evidence="3" type="ORF">LEA_18463</name>
</gene>
<dbReference type="GO" id="GO:0015074">
    <property type="term" value="P:DNA integration"/>
    <property type="evidence" value="ECO:0007669"/>
    <property type="project" value="InterPro"/>
</dbReference>
<dbReference type="EMBL" id="AJWY01012667">
    <property type="protein sequence ID" value="EKC49298.1"/>
    <property type="molecule type" value="Genomic_DNA"/>
</dbReference>
<feature type="non-terminal residue" evidence="3">
    <location>
        <position position="139"/>
    </location>
</feature>
<protein>
    <submittedName>
        <fullName evidence="3">Site-specific recombinase XerD</fullName>
    </submittedName>
</protein>
<sequence>MVAGHLREKKGYFYAVLNYTDAHGNRKTKWIATGLAVKGNKKRAEAFLQEQRRSFQEDAPITGDVLFADFMEQWLTVIKSSVAVTTFASYSNMVKKVIVPYFRERQIALQELSAKHIQDFYLKELERVSASSVIHYHAN</sequence>
<dbReference type="Gene3D" id="1.10.150.130">
    <property type="match status" value="1"/>
</dbReference>
<comment type="caution">
    <text evidence="3">The sequence shown here is derived from an EMBL/GenBank/DDBJ whole genome shotgun (WGS) entry which is preliminary data.</text>
</comment>
<proteinExistence type="predicted"/>
<keyword evidence="1" id="KW-0238">DNA-binding</keyword>
<dbReference type="InterPro" id="IPR004107">
    <property type="entry name" value="Integrase_SAM-like_N"/>
</dbReference>
<dbReference type="AlphaFoldDB" id="K1RVA6"/>